<dbReference type="EMBL" id="JAFIQS020000008">
    <property type="protein sequence ID" value="KAH9478330.1"/>
    <property type="molecule type" value="Genomic_DNA"/>
</dbReference>
<reference evidence="1" key="1">
    <citation type="submission" date="2021-10" db="EMBL/GenBank/DDBJ databases">
        <title>Psilocybe cubensis genome.</title>
        <authorList>
            <person name="Mckernan K.J."/>
            <person name="Crawford S."/>
            <person name="Trippe A."/>
            <person name="Kane L.T."/>
            <person name="Mclaughlin S."/>
        </authorList>
    </citation>
    <scope>NUCLEOTIDE SEQUENCE</scope>
    <source>
        <strain evidence="1">MGC-MH-2018</strain>
    </source>
</reference>
<accession>A0ACB8GRH5</accession>
<gene>
    <name evidence="1" type="ORF">JR316_0008783</name>
</gene>
<proteinExistence type="predicted"/>
<sequence>MVVISRLIVHRLNQQEFKLETPGTMGLQQQLDEFIEDNECPPDDVVLHVKVLRQAPLKRIQAINAEIKRLEEERAGLEGTMKQYDRILAPIRRIPSEILRTIFEHCLPTNRNPSMDATEAPMLLTRICSSWRSAAMTSPRLWSRLYIPFLISAEAKCLSACEPSVPLDKLIKTLELRCRAVGDWLSRSGDQALSISVCYGQNARTVKSDINQIDGPSTLLFGTLLKFSSRWKHLQLSVPEGIYHTLEVMLSGHSLPLLVDLSAVVYHCMWYTYRPSDENPPTVLLRAPNLKRIFMDGITYTDWIHPTTNMTFHSPGITHLTLSQCTVNDCIILLQRHPQLVYCEITIHNFIRRNAARLFIPLTIYLPQLLSLRIGGPSYPKNLGEVLYNVIIAPKLRYFGYYNSFIHTINGAPDSRYSIPVHFIEGLIGLEKLQLQRLSFFVPNFLAIIKAASNTLIHLSLCDDRFRGCESPIINLVSHWDPFDLENLIVGNFPDGNMQTLLPSLEVFELDHTEVSDDIVLRFVTSRMKPQSPIAVIKKVVIQFNRLKDENGYDLSEEIRARADEAGVQVETTFHYALSTLQVEKKNNFLSPSYQDKECHALLPKTLEWEE</sequence>
<evidence type="ECO:0000313" key="1">
    <source>
        <dbReference type="EMBL" id="KAH9478330.1"/>
    </source>
</evidence>
<evidence type="ECO:0000313" key="2">
    <source>
        <dbReference type="Proteomes" id="UP000664032"/>
    </source>
</evidence>
<dbReference type="Proteomes" id="UP000664032">
    <property type="component" value="Unassembled WGS sequence"/>
</dbReference>
<organism evidence="1 2">
    <name type="scientific">Psilocybe cubensis</name>
    <name type="common">Psychedelic mushroom</name>
    <name type="synonym">Stropharia cubensis</name>
    <dbReference type="NCBI Taxonomy" id="181762"/>
    <lineage>
        <taxon>Eukaryota</taxon>
        <taxon>Fungi</taxon>
        <taxon>Dikarya</taxon>
        <taxon>Basidiomycota</taxon>
        <taxon>Agaricomycotina</taxon>
        <taxon>Agaricomycetes</taxon>
        <taxon>Agaricomycetidae</taxon>
        <taxon>Agaricales</taxon>
        <taxon>Agaricineae</taxon>
        <taxon>Strophariaceae</taxon>
        <taxon>Psilocybe</taxon>
    </lineage>
</organism>
<keyword evidence="2" id="KW-1185">Reference proteome</keyword>
<protein>
    <submittedName>
        <fullName evidence="1">Uncharacterized protein</fullName>
    </submittedName>
</protein>
<comment type="caution">
    <text evidence="1">The sequence shown here is derived from an EMBL/GenBank/DDBJ whole genome shotgun (WGS) entry which is preliminary data.</text>
</comment>
<name>A0ACB8GRH5_PSICU</name>